<evidence type="ECO:0000313" key="1">
    <source>
        <dbReference type="EMBL" id="MFD2459210.1"/>
    </source>
</evidence>
<comment type="caution">
    <text evidence="1">The sequence shown here is derived from an EMBL/GenBank/DDBJ whole genome shotgun (WGS) entry which is preliminary data.</text>
</comment>
<keyword evidence="2" id="KW-1185">Reference proteome</keyword>
<evidence type="ECO:0000313" key="2">
    <source>
        <dbReference type="Proteomes" id="UP001597419"/>
    </source>
</evidence>
<dbReference type="PANTHER" id="PTHR43481">
    <property type="entry name" value="FRUCTOSE-1-PHOSPHATE PHOSPHATASE"/>
    <property type="match status" value="1"/>
</dbReference>
<dbReference type="InterPro" id="IPR036412">
    <property type="entry name" value="HAD-like_sf"/>
</dbReference>
<dbReference type="Pfam" id="PF00702">
    <property type="entry name" value="Hydrolase"/>
    <property type="match status" value="1"/>
</dbReference>
<dbReference type="InterPro" id="IPR023214">
    <property type="entry name" value="HAD_sf"/>
</dbReference>
<dbReference type="SFLD" id="SFLDG01135">
    <property type="entry name" value="C1.5.6:_HAD__Beta-PGM__Phospha"/>
    <property type="match status" value="1"/>
</dbReference>
<sequence>MFAAALFDLDGTLVDTEPRSRAAWRRLFLAHDVPLDEDVLASFAGRPGKTVLAENHHRFPGEPAVDELFAEAMSYATGTAPALPGAVALVRALHETGLPIGVVTSGTRDYAHAELDALGVRALFGTIVTAEDVSRGKPDPEGYLLGCARLGVEPAGTVVFEDASAGVEAARAAGTFCVAVTTADLAADLVLADLTETGRALGARLGLADEAFSTR</sequence>
<dbReference type="RefSeq" id="WP_345405875.1">
    <property type="nucleotide sequence ID" value="NZ_BAABHG010000019.1"/>
</dbReference>
<dbReference type="PANTHER" id="PTHR43481:SF4">
    <property type="entry name" value="GLYCEROL-1-PHOSPHATE PHOSPHOHYDROLASE 1-RELATED"/>
    <property type="match status" value="1"/>
</dbReference>
<accession>A0ABW5GGP2</accession>
<dbReference type="Gene3D" id="3.40.50.1000">
    <property type="entry name" value="HAD superfamily/HAD-like"/>
    <property type="match status" value="1"/>
</dbReference>
<dbReference type="SFLD" id="SFLDS00003">
    <property type="entry name" value="Haloacid_Dehalogenase"/>
    <property type="match status" value="1"/>
</dbReference>
<dbReference type="InterPro" id="IPR006439">
    <property type="entry name" value="HAD-SF_hydro_IA"/>
</dbReference>
<reference evidence="2" key="1">
    <citation type="journal article" date="2019" name="Int. J. Syst. Evol. Microbiol.">
        <title>The Global Catalogue of Microorganisms (GCM) 10K type strain sequencing project: providing services to taxonomists for standard genome sequencing and annotation.</title>
        <authorList>
            <consortium name="The Broad Institute Genomics Platform"/>
            <consortium name="The Broad Institute Genome Sequencing Center for Infectious Disease"/>
            <person name="Wu L."/>
            <person name="Ma J."/>
        </authorList>
    </citation>
    <scope>NUCLEOTIDE SEQUENCE [LARGE SCALE GENOMIC DNA]</scope>
    <source>
        <strain evidence="2">CGMCC 4.7643</strain>
    </source>
</reference>
<proteinExistence type="predicted"/>
<name>A0ABW5GGP2_9PSEU</name>
<dbReference type="NCBIfam" id="TIGR01509">
    <property type="entry name" value="HAD-SF-IA-v3"/>
    <property type="match status" value="1"/>
</dbReference>
<organism evidence="1 2">
    <name type="scientific">Amycolatopsis samaneae</name>
    <dbReference type="NCBI Taxonomy" id="664691"/>
    <lineage>
        <taxon>Bacteria</taxon>
        <taxon>Bacillati</taxon>
        <taxon>Actinomycetota</taxon>
        <taxon>Actinomycetes</taxon>
        <taxon>Pseudonocardiales</taxon>
        <taxon>Pseudonocardiaceae</taxon>
        <taxon>Amycolatopsis</taxon>
    </lineage>
</organism>
<dbReference type="InterPro" id="IPR051806">
    <property type="entry name" value="HAD-like_SPP"/>
</dbReference>
<dbReference type="SUPFAM" id="SSF56784">
    <property type="entry name" value="HAD-like"/>
    <property type="match status" value="1"/>
</dbReference>
<dbReference type="EMBL" id="JBHUKU010000005">
    <property type="protein sequence ID" value="MFD2459210.1"/>
    <property type="molecule type" value="Genomic_DNA"/>
</dbReference>
<gene>
    <name evidence="1" type="ORF">ACFSYJ_11400</name>
</gene>
<dbReference type="Proteomes" id="UP001597419">
    <property type="component" value="Unassembled WGS sequence"/>
</dbReference>
<dbReference type="SFLD" id="SFLDG01129">
    <property type="entry name" value="C1.5:_HAD__Beta-PGM__Phosphata"/>
    <property type="match status" value="1"/>
</dbReference>
<dbReference type="GO" id="GO:0016787">
    <property type="term" value="F:hydrolase activity"/>
    <property type="evidence" value="ECO:0007669"/>
    <property type="project" value="UniProtKB-KW"/>
</dbReference>
<dbReference type="Gene3D" id="1.10.150.240">
    <property type="entry name" value="Putative phosphatase, domain 2"/>
    <property type="match status" value="1"/>
</dbReference>
<dbReference type="InterPro" id="IPR023198">
    <property type="entry name" value="PGP-like_dom2"/>
</dbReference>
<keyword evidence="1" id="KW-0378">Hydrolase</keyword>
<protein>
    <submittedName>
        <fullName evidence="1">HAD family hydrolase</fullName>
    </submittedName>
</protein>